<keyword evidence="1" id="KW-0808">Transferase</keyword>
<keyword evidence="2" id="KW-0012">Acyltransferase</keyword>
<dbReference type="PANTHER" id="PTHR43800">
    <property type="entry name" value="PEPTIDYL-LYSINE N-ACETYLTRANSFERASE YJAB"/>
    <property type="match status" value="1"/>
</dbReference>
<dbReference type="OrthoDB" id="572496at2"/>
<evidence type="ECO:0000313" key="4">
    <source>
        <dbReference type="EMBL" id="CAJ49207.1"/>
    </source>
</evidence>
<dbReference type="HOGENOM" id="CLU_096760_0_0_4"/>
<gene>
    <name evidence="4" type="ordered locus">BAV1597</name>
</gene>
<dbReference type="SUPFAM" id="SSF55729">
    <property type="entry name" value="Acyl-CoA N-acyltransferases (Nat)"/>
    <property type="match status" value="1"/>
</dbReference>
<dbReference type="STRING" id="360910.BAV1597"/>
<dbReference type="eggNOG" id="COG0456">
    <property type="taxonomic scope" value="Bacteria"/>
</dbReference>
<feature type="domain" description="N-acetyltransferase" evidence="3">
    <location>
        <begin position="21"/>
        <end position="159"/>
    </location>
</feature>
<dbReference type="Pfam" id="PF00583">
    <property type="entry name" value="Acetyltransf_1"/>
    <property type="match status" value="1"/>
</dbReference>
<dbReference type="InterPro" id="IPR000182">
    <property type="entry name" value="GNAT_dom"/>
</dbReference>
<proteinExistence type="predicted"/>
<evidence type="ECO:0000256" key="1">
    <source>
        <dbReference type="ARBA" id="ARBA00022679"/>
    </source>
</evidence>
<reference evidence="4 5" key="1">
    <citation type="journal article" date="2006" name="J. Bacteriol.">
        <title>Comparison of the genome sequence of the poultry pathogen Bordetella avium with those of B. bronchiseptica, B. pertussis, and B. parapertussis reveals extensive diversity in surface structures associated with host interaction.</title>
        <authorList>
            <person name="Sebaihia M."/>
            <person name="Preston A."/>
            <person name="Maskell D.J."/>
            <person name="Kuzmiak H."/>
            <person name="Connell T.D."/>
            <person name="King N.D."/>
            <person name="Orndorff P.E."/>
            <person name="Miyamoto D.M."/>
            <person name="Thomson N.R."/>
            <person name="Harris D."/>
            <person name="Goble A."/>
            <person name="Lord A."/>
            <person name="Murphy L."/>
            <person name="Quail M.A."/>
            <person name="Rutter S."/>
            <person name="Squares R."/>
            <person name="Squares S."/>
            <person name="Woodward J."/>
            <person name="Parkhill J."/>
            <person name="Temple L.M."/>
        </authorList>
    </citation>
    <scope>NUCLEOTIDE SEQUENCE [LARGE SCALE GENOMIC DNA]</scope>
    <source>
        <strain evidence="4 5">197N</strain>
    </source>
</reference>
<dbReference type="CDD" id="cd04301">
    <property type="entry name" value="NAT_SF"/>
    <property type="match status" value="1"/>
</dbReference>
<evidence type="ECO:0000256" key="2">
    <source>
        <dbReference type="ARBA" id="ARBA00023315"/>
    </source>
</evidence>
<dbReference type="KEGG" id="bav:BAV1597"/>
<dbReference type="PANTHER" id="PTHR43800:SF1">
    <property type="entry name" value="PEPTIDYL-LYSINE N-ACETYLTRANSFERASE YJAB"/>
    <property type="match status" value="1"/>
</dbReference>
<dbReference type="Proteomes" id="UP000001977">
    <property type="component" value="Chromosome"/>
</dbReference>
<dbReference type="EMBL" id="AM167904">
    <property type="protein sequence ID" value="CAJ49207.1"/>
    <property type="molecule type" value="Genomic_DNA"/>
</dbReference>
<dbReference type="GeneID" id="92935340"/>
<keyword evidence="5" id="KW-1185">Reference proteome</keyword>
<dbReference type="GO" id="GO:0016747">
    <property type="term" value="F:acyltransferase activity, transferring groups other than amino-acyl groups"/>
    <property type="evidence" value="ECO:0007669"/>
    <property type="project" value="InterPro"/>
</dbReference>
<sequence>MTVSGIVRLALAHEAPLLPAIEISAAQAFRAIDTLSWLADSPPMSIEQHRRRIACSTCWLALDAAHRPVGFLSAERHKNDLHIHELSVMQAMQGQGMGRRLIEAAQHYARAHRLRCVTLTTFIDLPWNAPFYARLGFQIETDDGLDPRLAAILSEESKHGFTPGSRCAMTWKVN</sequence>
<evidence type="ECO:0000259" key="3">
    <source>
        <dbReference type="PROSITE" id="PS51186"/>
    </source>
</evidence>
<evidence type="ECO:0000313" key="5">
    <source>
        <dbReference type="Proteomes" id="UP000001977"/>
    </source>
</evidence>
<dbReference type="PROSITE" id="PS51186">
    <property type="entry name" value="GNAT"/>
    <property type="match status" value="1"/>
</dbReference>
<organism evidence="4 5">
    <name type="scientific">Bordetella avium (strain 197N)</name>
    <dbReference type="NCBI Taxonomy" id="360910"/>
    <lineage>
        <taxon>Bacteria</taxon>
        <taxon>Pseudomonadati</taxon>
        <taxon>Pseudomonadota</taxon>
        <taxon>Betaproteobacteria</taxon>
        <taxon>Burkholderiales</taxon>
        <taxon>Alcaligenaceae</taxon>
        <taxon>Bordetella</taxon>
    </lineage>
</organism>
<dbReference type="InterPro" id="IPR016181">
    <property type="entry name" value="Acyl_CoA_acyltransferase"/>
</dbReference>
<accession>Q2L1Q1</accession>
<name>Q2L1Q1_BORA1</name>
<dbReference type="Gene3D" id="3.40.630.30">
    <property type="match status" value="1"/>
</dbReference>
<protein>
    <submittedName>
        <fullName evidence="4">Acetyltransferase</fullName>
    </submittedName>
</protein>
<dbReference type="RefSeq" id="WP_012417269.1">
    <property type="nucleotide sequence ID" value="NC_010645.1"/>
</dbReference>
<dbReference type="AlphaFoldDB" id="Q2L1Q1"/>